<reference evidence="3 4" key="1">
    <citation type="journal article" date="2018" name="PLoS Genet.">
        <title>Population sequencing reveals clonal diversity and ancestral inbreeding in the grapevine cultivar Chardonnay.</title>
        <authorList>
            <person name="Roach M.J."/>
            <person name="Johnson D.L."/>
            <person name="Bohlmann J."/>
            <person name="van Vuuren H.J."/>
            <person name="Jones S.J."/>
            <person name="Pretorius I.S."/>
            <person name="Schmidt S.A."/>
            <person name="Borneman A.R."/>
        </authorList>
    </citation>
    <scope>NUCLEOTIDE SEQUENCE [LARGE SCALE GENOMIC DNA]</scope>
    <source>
        <strain evidence="4">cv. Chardonnay</strain>
        <tissue evidence="3">Leaf</tissue>
    </source>
</reference>
<sequence>MAKSVLILRGDYMEDYEVVVPYQALLAYGVFVHIFCPEKKADDACQTVVHQGLGHQTYSESRGHNFTVDATSDEIDASKYDGLFIPGGQAPKCIAMNESVLDLVCKFFSSGKPIASICHGQLTLELHDLHTQRWNHHFPLDIHLSERKEITTVLEFSRILGRGFSDSSSFITRNSHFSPSSQRPSMVVVGLGVGVDVGSSLPSSTADWSPLLHSSSLFALDSVLPRPVHRRSEKLKGSKSLKQWDSLTTKFSAGSNLPFQLLQLPQIIPNARNLLAENESALFAVPWLGMLTGDTSPHIVFNRRLIISSEPR</sequence>
<gene>
    <name evidence="3" type="primary">DJ1D_4</name>
    <name evidence="3" type="ORF">CK203_058454</name>
</gene>
<dbReference type="Proteomes" id="UP000288805">
    <property type="component" value="Unassembled WGS sequence"/>
</dbReference>
<dbReference type="Gene3D" id="3.40.50.880">
    <property type="match status" value="1"/>
</dbReference>
<accession>A0A438H147</accession>
<feature type="domain" description="DJ-1/PfpI" evidence="2">
    <location>
        <begin position="3"/>
        <end position="131"/>
    </location>
</feature>
<dbReference type="InterPro" id="IPR002818">
    <property type="entry name" value="DJ-1/PfpI"/>
</dbReference>
<dbReference type="InterPro" id="IPR029062">
    <property type="entry name" value="Class_I_gatase-like"/>
</dbReference>
<protein>
    <submittedName>
        <fullName evidence="3">Protein DJ-1-like D</fullName>
    </submittedName>
</protein>
<dbReference type="PANTHER" id="PTHR42733:SF2">
    <property type="entry name" value="DJ-1_THIJ_PFPI FAMILY PROTEIN"/>
    <property type="match status" value="1"/>
</dbReference>
<evidence type="ECO:0000259" key="2">
    <source>
        <dbReference type="Pfam" id="PF01965"/>
    </source>
</evidence>
<dbReference type="EMBL" id="QGNW01000300">
    <property type="protein sequence ID" value="RVW78198.1"/>
    <property type="molecule type" value="Genomic_DNA"/>
</dbReference>
<proteinExistence type="inferred from homology"/>
<dbReference type="Pfam" id="PF01965">
    <property type="entry name" value="DJ-1_PfpI"/>
    <property type="match status" value="1"/>
</dbReference>
<name>A0A438H147_VITVI</name>
<evidence type="ECO:0000313" key="4">
    <source>
        <dbReference type="Proteomes" id="UP000288805"/>
    </source>
</evidence>
<dbReference type="PANTHER" id="PTHR42733">
    <property type="entry name" value="DJ-1 PROTEIN"/>
    <property type="match status" value="1"/>
</dbReference>
<comment type="similarity">
    <text evidence="1">Belongs to the peptidase C56 family.</text>
</comment>
<dbReference type="InterPro" id="IPR006286">
    <property type="entry name" value="C56_PfpI-like"/>
</dbReference>
<evidence type="ECO:0000256" key="1">
    <source>
        <dbReference type="ARBA" id="ARBA00008542"/>
    </source>
</evidence>
<evidence type="ECO:0000313" key="3">
    <source>
        <dbReference type="EMBL" id="RVW78198.1"/>
    </source>
</evidence>
<comment type="caution">
    <text evidence="3">The sequence shown here is derived from an EMBL/GenBank/DDBJ whole genome shotgun (WGS) entry which is preliminary data.</text>
</comment>
<dbReference type="AlphaFoldDB" id="A0A438H147"/>
<organism evidence="3 4">
    <name type="scientific">Vitis vinifera</name>
    <name type="common">Grape</name>
    <dbReference type="NCBI Taxonomy" id="29760"/>
    <lineage>
        <taxon>Eukaryota</taxon>
        <taxon>Viridiplantae</taxon>
        <taxon>Streptophyta</taxon>
        <taxon>Embryophyta</taxon>
        <taxon>Tracheophyta</taxon>
        <taxon>Spermatophyta</taxon>
        <taxon>Magnoliopsida</taxon>
        <taxon>eudicotyledons</taxon>
        <taxon>Gunneridae</taxon>
        <taxon>Pentapetalae</taxon>
        <taxon>rosids</taxon>
        <taxon>Vitales</taxon>
        <taxon>Vitaceae</taxon>
        <taxon>Viteae</taxon>
        <taxon>Vitis</taxon>
    </lineage>
</organism>
<dbReference type="SUPFAM" id="SSF52317">
    <property type="entry name" value="Class I glutamine amidotransferase-like"/>
    <property type="match status" value="1"/>
</dbReference>